<keyword evidence="8" id="KW-0812">Transmembrane</keyword>
<dbReference type="InterPro" id="IPR050979">
    <property type="entry name" value="LD-transpeptidase"/>
</dbReference>
<dbReference type="PROSITE" id="PS52029">
    <property type="entry name" value="LD_TPASE"/>
    <property type="match status" value="1"/>
</dbReference>
<feature type="region of interest" description="Disordered" evidence="7">
    <location>
        <begin position="1"/>
        <end position="42"/>
    </location>
</feature>
<dbReference type="PANTHER" id="PTHR30582:SF2">
    <property type="entry name" value="L,D-TRANSPEPTIDASE YCIB-RELATED"/>
    <property type="match status" value="1"/>
</dbReference>
<evidence type="ECO:0000256" key="7">
    <source>
        <dbReference type="SAM" id="MobiDB-lite"/>
    </source>
</evidence>
<feature type="domain" description="L,D-TPase catalytic" evidence="9">
    <location>
        <begin position="372"/>
        <end position="493"/>
    </location>
</feature>
<keyword evidence="10" id="KW-0449">Lipoprotein</keyword>
<dbReference type="InterPro" id="IPR005490">
    <property type="entry name" value="LD_TPept_cat_dom"/>
</dbReference>
<comment type="pathway">
    <text evidence="1 6">Cell wall biogenesis; peptidoglycan biosynthesis.</text>
</comment>
<feature type="compositionally biased region" description="Low complexity" evidence="7">
    <location>
        <begin position="20"/>
        <end position="41"/>
    </location>
</feature>
<keyword evidence="2" id="KW-0808">Transferase</keyword>
<dbReference type="GO" id="GO:0008360">
    <property type="term" value="P:regulation of cell shape"/>
    <property type="evidence" value="ECO:0007669"/>
    <property type="project" value="UniProtKB-UniRule"/>
</dbReference>
<dbReference type="AlphaFoldDB" id="A0A7X0FP98"/>
<dbReference type="GO" id="GO:0018104">
    <property type="term" value="P:peptidoglycan-protein cross-linking"/>
    <property type="evidence" value="ECO:0007669"/>
    <property type="project" value="TreeGrafter"/>
</dbReference>
<keyword evidence="3 6" id="KW-0133">Cell shape</keyword>
<evidence type="ECO:0000256" key="6">
    <source>
        <dbReference type="PROSITE-ProRule" id="PRU01373"/>
    </source>
</evidence>
<dbReference type="SUPFAM" id="SSF141523">
    <property type="entry name" value="L,D-transpeptidase catalytic domain-like"/>
    <property type="match status" value="1"/>
</dbReference>
<feature type="transmembrane region" description="Helical" evidence="8">
    <location>
        <begin position="52"/>
        <end position="74"/>
    </location>
</feature>
<dbReference type="GO" id="GO:0071972">
    <property type="term" value="F:peptidoglycan L,D-transpeptidase activity"/>
    <property type="evidence" value="ECO:0007669"/>
    <property type="project" value="TreeGrafter"/>
</dbReference>
<feature type="active site" description="Nucleophile" evidence="6">
    <location>
        <position position="469"/>
    </location>
</feature>
<dbReference type="CDD" id="cd16913">
    <property type="entry name" value="YkuD_like"/>
    <property type="match status" value="1"/>
</dbReference>
<dbReference type="Pfam" id="PF03734">
    <property type="entry name" value="YkuD"/>
    <property type="match status" value="1"/>
</dbReference>
<keyword evidence="8" id="KW-1133">Transmembrane helix</keyword>
<dbReference type="Pfam" id="PF12229">
    <property type="entry name" value="PG_binding_4"/>
    <property type="match status" value="1"/>
</dbReference>
<evidence type="ECO:0000256" key="8">
    <source>
        <dbReference type="SAM" id="Phobius"/>
    </source>
</evidence>
<dbReference type="InterPro" id="IPR038063">
    <property type="entry name" value="Transpep_catalytic_dom"/>
</dbReference>
<evidence type="ECO:0000256" key="4">
    <source>
        <dbReference type="ARBA" id="ARBA00022984"/>
    </source>
</evidence>
<comment type="caution">
    <text evidence="10">The sequence shown here is derived from an EMBL/GenBank/DDBJ whole genome shotgun (WGS) entry which is preliminary data.</text>
</comment>
<reference evidence="10 11" key="1">
    <citation type="submission" date="2020-08" db="EMBL/GenBank/DDBJ databases">
        <title>Sequencing the genomes of 1000 actinobacteria strains.</title>
        <authorList>
            <person name="Klenk H.-P."/>
        </authorList>
    </citation>
    <scope>NUCLEOTIDE SEQUENCE [LARGE SCALE GENOMIC DNA]</scope>
    <source>
        <strain evidence="10 11">DSM 12511</strain>
    </source>
</reference>
<sequence>MTDLATRSSADDAQSDDAVQDAADAPDGGGPDAPTYAWAPAEPAPRRRRTGLWIGIAAGAAVIGLVVSSLVLIAPGTTVAGVPIGGMTAGAAADAIDQSFAGTVVVLTGEGGDVELTAADLGATVDSRTLAEDAFAERPMWNVSQWFTEPADVEVTIDEATAEAALRAAAPDLYVDPVDATLAYDSQQVRYVWTAAEEGAGVDVESIRVALQDAFAEGSPRVELTPAPAAIAPTVTTESATSTADTLNNILEHAGFYVGDQRAVKVSPATAASWLTVAQTADGGFEISADEAAIQEVVDTLPDKINRDAVDAKVITDSGGAVLQTNVAGVAGRELGSTASVASDYAAQLATGKAKFKLPVNVTDYETIATSRRIDVNLSTQTTTLYQNGKVYRSWAISSGLPATPTPTGNFRVFAHTAIQDLGALCYDPTRTDSYCTEDVPWLTWFAPDIAFHGAYWHNNFGNQMSHGCVNMPINVAKFVYDWAPIGTEVSVHY</sequence>
<evidence type="ECO:0000256" key="5">
    <source>
        <dbReference type="ARBA" id="ARBA00023316"/>
    </source>
</evidence>
<dbReference type="InterPro" id="IPR022029">
    <property type="entry name" value="YoaR-like_PG-bd"/>
</dbReference>
<protein>
    <submittedName>
        <fullName evidence="10">Lipoprotein-anchoring transpeptidase ErfK/SrfK</fullName>
    </submittedName>
</protein>
<evidence type="ECO:0000256" key="1">
    <source>
        <dbReference type="ARBA" id="ARBA00004752"/>
    </source>
</evidence>
<organism evidence="10 11">
    <name type="scientific">Microbacterium thalassium</name>
    <dbReference type="NCBI Taxonomy" id="362649"/>
    <lineage>
        <taxon>Bacteria</taxon>
        <taxon>Bacillati</taxon>
        <taxon>Actinomycetota</taxon>
        <taxon>Actinomycetes</taxon>
        <taxon>Micrococcales</taxon>
        <taxon>Microbacteriaceae</taxon>
        <taxon>Microbacterium</taxon>
    </lineage>
</organism>
<dbReference type="UniPathway" id="UPA00219"/>
<keyword evidence="5 6" id="KW-0961">Cell wall biogenesis/degradation</keyword>
<accession>A0A7X0FP98</accession>
<dbReference type="GO" id="GO:0005576">
    <property type="term" value="C:extracellular region"/>
    <property type="evidence" value="ECO:0007669"/>
    <property type="project" value="TreeGrafter"/>
</dbReference>
<evidence type="ECO:0000313" key="10">
    <source>
        <dbReference type="EMBL" id="MBB6391198.1"/>
    </source>
</evidence>
<dbReference type="GO" id="GO:0071555">
    <property type="term" value="P:cell wall organization"/>
    <property type="evidence" value="ECO:0007669"/>
    <property type="project" value="UniProtKB-UniRule"/>
</dbReference>
<evidence type="ECO:0000259" key="9">
    <source>
        <dbReference type="PROSITE" id="PS52029"/>
    </source>
</evidence>
<feature type="active site" description="Proton donor/acceptor" evidence="6">
    <location>
        <position position="453"/>
    </location>
</feature>
<dbReference type="Gene3D" id="2.40.440.10">
    <property type="entry name" value="L,D-transpeptidase catalytic domain-like"/>
    <property type="match status" value="1"/>
</dbReference>
<keyword evidence="8" id="KW-0472">Membrane</keyword>
<evidence type="ECO:0000256" key="2">
    <source>
        <dbReference type="ARBA" id="ARBA00022679"/>
    </source>
</evidence>
<dbReference type="Proteomes" id="UP000537775">
    <property type="component" value="Unassembled WGS sequence"/>
</dbReference>
<dbReference type="EMBL" id="JACHML010000001">
    <property type="protein sequence ID" value="MBB6391198.1"/>
    <property type="molecule type" value="Genomic_DNA"/>
</dbReference>
<name>A0A7X0FP98_9MICO</name>
<evidence type="ECO:0000313" key="11">
    <source>
        <dbReference type="Proteomes" id="UP000537775"/>
    </source>
</evidence>
<keyword evidence="4 6" id="KW-0573">Peptidoglycan synthesis</keyword>
<evidence type="ECO:0000256" key="3">
    <source>
        <dbReference type="ARBA" id="ARBA00022960"/>
    </source>
</evidence>
<dbReference type="PANTHER" id="PTHR30582">
    <property type="entry name" value="L,D-TRANSPEPTIDASE"/>
    <property type="match status" value="1"/>
</dbReference>
<dbReference type="GO" id="GO:0016740">
    <property type="term" value="F:transferase activity"/>
    <property type="evidence" value="ECO:0007669"/>
    <property type="project" value="UniProtKB-KW"/>
</dbReference>
<proteinExistence type="predicted"/>
<gene>
    <name evidence="10" type="ORF">HD594_001511</name>
</gene>
<keyword evidence="11" id="KW-1185">Reference proteome</keyword>
<dbReference type="RefSeq" id="WP_184750355.1">
    <property type="nucleotide sequence ID" value="NZ_BAAAJR010000010.1"/>
</dbReference>